<evidence type="ECO:0000313" key="10">
    <source>
        <dbReference type="Proteomes" id="UP000830167"/>
    </source>
</evidence>
<evidence type="ECO:0000256" key="7">
    <source>
        <dbReference type="RuleBase" id="RU363032"/>
    </source>
</evidence>
<evidence type="ECO:0000313" key="9">
    <source>
        <dbReference type="EMBL" id="UOF90658.1"/>
    </source>
</evidence>
<accession>A0ABY4CJG2</accession>
<feature type="transmembrane region" description="Helical" evidence="7">
    <location>
        <begin position="266"/>
        <end position="285"/>
    </location>
</feature>
<name>A0ABY4CJG2_9BACL</name>
<comment type="similarity">
    <text evidence="7">Belongs to the binding-protein-dependent transport system permease family.</text>
</comment>
<evidence type="ECO:0000256" key="6">
    <source>
        <dbReference type="ARBA" id="ARBA00023136"/>
    </source>
</evidence>
<keyword evidence="10" id="KW-1185">Reference proteome</keyword>
<evidence type="ECO:0000256" key="2">
    <source>
        <dbReference type="ARBA" id="ARBA00022448"/>
    </source>
</evidence>
<keyword evidence="6 7" id="KW-0472">Membrane</keyword>
<keyword evidence="3" id="KW-1003">Cell membrane</keyword>
<dbReference type="CDD" id="cd06261">
    <property type="entry name" value="TM_PBP2"/>
    <property type="match status" value="1"/>
</dbReference>
<proteinExistence type="inferred from homology"/>
<dbReference type="Proteomes" id="UP000830167">
    <property type="component" value="Chromosome"/>
</dbReference>
<dbReference type="RefSeq" id="WP_347437357.1">
    <property type="nucleotide sequence ID" value="NZ_CP089291.1"/>
</dbReference>
<dbReference type="InterPro" id="IPR035906">
    <property type="entry name" value="MetI-like_sf"/>
</dbReference>
<dbReference type="InterPro" id="IPR051393">
    <property type="entry name" value="ABC_transporter_permease"/>
</dbReference>
<feature type="domain" description="ABC transmembrane type-1" evidence="8">
    <location>
        <begin position="75"/>
        <end position="284"/>
    </location>
</feature>
<feature type="transmembrane region" description="Helical" evidence="7">
    <location>
        <begin position="81"/>
        <end position="102"/>
    </location>
</feature>
<feature type="transmembrane region" description="Helical" evidence="7">
    <location>
        <begin position="12"/>
        <end position="36"/>
    </location>
</feature>
<keyword evidence="4 7" id="KW-0812">Transmembrane</keyword>
<dbReference type="InterPro" id="IPR000515">
    <property type="entry name" value="MetI-like"/>
</dbReference>
<gene>
    <name evidence="9" type="ORF">LSG31_22855</name>
</gene>
<feature type="transmembrane region" description="Helical" evidence="7">
    <location>
        <begin position="114"/>
        <end position="133"/>
    </location>
</feature>
<evidence type="ECO:0000256" key="1">
    <source>
        <dbReference type="ARBA" id="ARBA00004651"/>
    </source>
</evidence>
<evidence type="ECO:0000259" key="8">
    <source>
        <dbReference type="PROSITE" id="PS50928"/>
    </source>
</evidence>
<reference evidence="9" key="1">
    <citation type="submission" date="2021-12" db="EMBL/GenBank/DDBJ databases">
        <title>Alicyclobacillaceae gen. nov., sp. nov., isolated from chalcocite enrichment system.</title>
        <authorList>
            <person name="Jiang Z."/>
        </authorList>
    </citation>
    <scope>NUCLEOTIDE SEQUENCE</scope>
    <source>
        <strain evidence="9">MYW30-H2</strain>
    </source>
</reference>
<feature type="transmembrane region" description="Helical" evidence="7">
    <location>
        <begin position="204"/>
        <end position="228"/>
    </location>
</feature>
<comment type="subcellular location">
    <subcellularLocation>
        <location evidence="1 7">Cell membrane</location>
        <topology evidence="1 7">Multi-pass membrane protein</topology>
    </subcellularLocation>
</comment>
<organism evidence="9 10">
    <name type="scientific">Fodinisporobacter ferrooxydans</name>
    <dbReference type="NCBI Taxonomy" id="2901836"/>
    <lineage>
        <taxon>Bacteria</taxon>
        <taxon>Bacillati</taxon>
        <taxon>Bacillota</taxon>
        <taxon>Bacilli</taxon>
        <taxon>Bacillales</taxon>
        <taxon>Alicyclobacillaceae</taxon>
        <taxon>Fodinisporobacter</taxon>
    </lineage>
</organism>
<dbReference type="EMBL" id="CP089291">
    <property type="protein sequence ID" value="UOF90658.1"/>
    <property type="molecule type" value="Genomic_DNA"/>
</dbReference>
<sequence>MKKKHWKSQFTSSLFVLPYLFLFVVFLLVPILYGIWISFHNWDLLAANHKFVGLQNYVDIFTSSTNIHKKFFQGMWSTIQFVIYSVPLLVILGLLFALLVNALPKRIQGLFRTIYFLPYAISVSVVAVIWLWILDTNSGLLNLLLHKPIPWLTELPYAWVALVLATIWWTIGFNMIIFINALNDVPEDMYEAASLDGANSWQKLIHITLPAIKPILIFVVITSTIASFNVYGQPFLMTRGGPGVATKVLLMNIVDTAFQDRQLGSASAMAILMSLIMIIISIIQFKATNLKKE</sequence>
<feature type="transmembrane region" description="Helical" evidence="7">
    <location>
        <begin position="157"/>
        <end position="183"/>
    </location>
</feature>
<evidence type="ECO:0000256" key="4">
    <source>
        <dbReference type="ARBA" id="ARBA00022692"/>
    </source>
</evidence>
<dbReference type="PROSITE" id="PS50928">
    <property type="entry name" value="ABC_TM1"/>
    <property type="match status" value="1"/>
</dbReference>
<dbReference type="SUPFAM" id="SSF161098">
    <property type="entry name" value="MetI-like"/>
    <property type="match status" value="1"/>
</dbReference>
<dbReference type="Pfam" id="PF00528">
    <property type="entry name" value="BPD_transp_1"/>
    <property type="match status" value="1"/>
</dbReference>
<evidence type="ECO:0000256" key="5">
    <source>
        <dbReference type="ARBA" id="ARBA00022989"/>
    </source>
</evidence>
<evidence type="ECO:0000256" key="3">
    <source>
        <dbReference type="ARBA" id="ARBA00022475"/>
    </source>
</evidence>
<protein>
    <submittedName>
        <fullName evidence="9">Sugar ABC transporter permease</fullName>
    </submittedName>
</protein>
<keyword evidence="2 7" id="KW-0813">Transport</keyword>
<dbReference type="PANTHER" id="PTHR30193:SF37">
    <property type="entry name" value="INNER MEMBRANE ABC TRANSPORTER PERMEASE PROTEIN YCJO"/>
    <property type="match status" value="1"/>
</dbReference>
<keyword evidence="5 7" id="KW-1133">Transmembrane helix</keyword>
<dbReference type="PANTHER" id="PTHR30193">
    <property type="entry name" value="ABC TRANSPORTER PERMEASE PROTEIN"/>
    <property type="match status" value="1"/>
</dbReference>
<dbReference type="Gene3D" id="1.10.3720.10">
    <property type="entry name" value="MetI-like"/>
    <property type="match status" value="1"/>
</dbReference>